<evidence type="ECO:0000259" key="3">
    <source>
        <dbReference type="SMART" id="SM00822"/>
    </source>
</evidence>
<dbReference type="EMBL" id="CP059851">
    <property type="protein sequence ID" value="QMW21933.1"/>
    <property type="molecule type" value="Genomic_DNA"/>
</dbReference>
<sequence>MGMLDGRVALITGAAGGIGAASAEAMITQGARVACADLDRARLEETVARLGPGALALTLDVTSRASWAAAVDATLAAFGRLDILVNSAGISEPGSIEDMSDDSWNRHIAINLNGVMYGMQAATPALKAGGNGSIVNIASMLSIRPGGIFTAYCASKAGMAHMSKAAALHFANNRIPVRVNTVHPGAIETPMLDRYLDLNPGLTREQAYEGFAANHPVGRVGKAHEVAAAVLWLASDASSFTTGAEIPVDGAGHIRD</sequence>
<dbReference type="PANTHER" id="PTHR42760:SF133">
    <property type="entry name" value="3-OXOACYL-[ACYL-CARRIER-PROTEIN] REDUCTASE"/>
    <property type="match status" value="1"/>
</dbReference>
<accession>A0A7G5IEZ1</accession>
<dbReference type="FunFam" id="3.40.50.720:FF:000084">
    <property type="entry name" value="Short-chain dehydrogenase reductase"/>
    <property type="match status" value="1"/>
</dbReference>
<gene>
    <name evidence="4" type="ORF">H3309_11125</name>
</gene>
<dbReference type="GO" id="GO:0047936">
    <property type="term" value="F:glucose 1-dehydrogenase [NAD(P)+] activity"/>
    <property type="evidence" value="ECO:0007669"/>
    <property type="project" value="UniProtKB-EC"/>
</dbReference>
<dbReference type="Proteomes" id="UP000515292">
    <property type="component" value="Chromosome"/>
</dbReference>
<dbReference type="SUPFAM" id="SSF51735">
    <property type="entry name" value="NAD(P)-binding Rossmann-fold domains"/>
    <property type="match status" value="1"/>
</dbReference>
<dbReference type="InterPro" id="IPR020904">
    <property type="entry name" value="Sc_DH/Rdtase_CS"/>
</dbReference>
<dbReference type="SMART" id="SM00822">
    <property type="entry name" value="PKS_KR"/>
    <property type="match status" value="1"/>
</dbReference>
<dbReference type="EC" id="1.1.1.47" evidence="4"/>
<dbReference type="PRINTS" id="PR00080">
    <property type="entry name" value="SDRFAMILY"/>
</dbReference>
<dbReference type="InterPro" id="IPR036291">
    <property type="entry name" value="NAD(P)-bd_dom_sf"/>
</dbReference>
<keyword evidence="2 4" id="KW-0560">Oxidoreductase</keyword>
<evidence type="ECO:0000313" key="5">
    <source>
        <dbReference type="Proteomes" id="UP000515292"/>
    </source>
</evidence>
<dbReference type="NCBIfam" id="NF005559">
    <property type="entry name" value="PRK07231.1"/>
    <property type="match status" value="1"/>
</dbReference>
<dbReference type="InterPro" id="IPR002347">
    <property type="entry name" value="SDR_fam"/>
</dbReference>
<comment type="similarity">
    <text evidence="1">Belongs to the short-chain dehydrogenases/reductases (SDR) family.</text>
</comment>
<name>A0A7G5IEZ1_9SPHN</name>
<proteinExistence type="inferred from homology"/>
<dbReference type="RefSeq" id="WP_182294779.1">
    <property type="nucleotide sequence ID" value="NZ_CP059851.1"/>
</dbReference>
<organism evidence="4 5">
    <name type="scientific">Sandaracinobacteroides saxicola</name>
    <dbReference type="NCBI Taxonomy" id="2759707"/>
    <lineage>
        <taxon>Bacteria</taxon>
        <taxon>Pseudomonadati</taxon>
        <taxon>Pseudomonadota</taxon>
        <taxon>Alphaproteobacteria</taxon>
        <taxon>Sphingomonadales</taxon>
        <taxon>Sphingosinicellaceae</taxon>
        <taxon>Sandaracinobacteroides</taxon>
    </lineage>
</organism>
<dbReference type="InterPro" id="IPR057326">
    <property type="entry name" value="KR_dom"/>
</dbReference>
<evidence type="ECO:0000313" key="4">
    <source>
        <dbReference type="EMBL" id="QMW21933.1"/>
    </source>
</evidence>
<evidence type="ECO:0000256" key="1">
    <source>
        <dbReference type="ARBA" id="ARBA00006484"/>
    </source>
</evidence>
<evidence type="ECO:0000256" key="2">
    <source>
        <dbReference type="ARBA" id="ARBA00023002"/>
    </source>
</evidence>
<dbReference type="AlphaFoldDB" id="A0A7G5IEZ1"/>
<dbReference type="PROSITE" id="PS00061">
    <property type="entry name" value="ADH_SHORT"/>
    <property type="match status" value="1"/>
</dbReference>
<feature type="domain" description="Ketoreductase" evidence="3">
    <location>
        <begin position="7"/>
        <end position="190"/>
    </location>
</feature>
<dbReference type="PRINTS" id="PR00081">
    <property type="entry name" value="GDHRDH"/>
</dbReference>
<dbReference type="Gene3D" id="3.40.50.720">
    <property type="entry name" value="NAD(P)-binding Rossmann-like Domain"/>
    <property type="match status" value="1"/>
</dbReference>
<dbReference type="Pfam" id="PF13561">
    <property type="entry name" value="adh_short_C2"/>
    <property type="match status" value="1"/>
</dbReference>
<dbReference type="KEGG" id="sand:H3309_11125"/>
<keyword evidence="5" id="KW-1185">Reference proteome</keyword>
<dbReference type="PANTHER" id="PTHR42760">
    <property type="entry name" value="SHORT-CHAIN DEHYDROGENASES/REDUCTASES FAMILY MEMBER"/>
    <property type="match status" value="1"/>
</dbReference>
<protein>
    <submittedName>
        <fullName evidence="4">Glucose 1-dehydrogenase</fullName>
        <ecNumber evidence="4">1.1.1.47</ecNumber>
    </submittedName>
</protein>
<reference evidence="4 5" key="1">
    <citation type="submission" date="2020-07" db="EMBL/GenBank/DDBJ databases">
        <title>Complete genome sequence for Sandaracinobacter sp. M6.</title>
        <authorList>
            <person name="Tang Y."/>
            <person name="Liu Q."/>
            <person name="Guo Z."/>
            <person name="Lei P."/>
            <person name="Huang B."/>
        </authorList>
    </citation>
    <scope>NUCLEOTIDE SEQUENCE [LARGE SCALE GENOMIC DNA]</scope>
    <source>
        <strain evidence="4 5">M6</strain>
    </source>
</reference>